<evidence type="ECO:0000313" key="2">
    <source>
        <dbReference type="Proteomes" id="UP000612746"/>
    </source>
</evidence>
<dbReference type="EMBL" id="JAEPRA010000022">
    <property type="protein sequence ID" value="KAG2172626.1"/>
    <property type="molecule type" value="Genomic_DNA"/>
</dbReference>
<organism evidence="1 2">
    <name type="scientific">Umbelopsis vinacea</name>
    <dbReference type="NCBI Taxonomy" id="44442"/>
    <lineage>
        <taxon>Eukaryota</taxon>
        <taxon>Fungi</taxon>
        <taxon>Fungi incertae sedis</taxon>
        <taxon>Mucoromycota</taxon>
        <taxon>Mucoromycotina</taxon>
        <taxon>Umbelopsidomycetes</taxon>
        <taxon>Umbelopsidales</taxon>
        <taxon>Umbelopsidaceae</taxon>
        <taxon>Umbelopsis</taxon>
    </lineage>
</organism>
<protein>
    <submittedName>
        <fullName evidence="1">Uncharacterized protein</fullName>
    </submittedName>
</protein>
<keyword evidence="2" id="KW-1185">Reference proteome</keyword>
<accession>A0A8H7U705</accession>
<sequence>MPDKFSPCCTICDEPEDDNQLLFTCPEKLKVWQHILTLETGDDLTVVELTSAVLDWNQGLASQLQSLLLTSLE</sequence>
<proteinExistence type="predicted"/>
<evidence type="ECO:0000313" key="1">
    <source>
        <dbReference type="EMBL" id="KAG2172626.1"/>
    </source>
</evidence>
<name>A0A8H7U705_9FUNG</name>
<gene>
    <name evidence="1" type="ORF">INT44_002641</name>
</gene>
<reference evidence="1" key="1">
    <citation type="submission" date="2020-12" db="EMBL/GenBank/DDBJ databases">
        <title>Metabolic potential, ecology and presence of endohyphal bacteria is reflected in genomic diversity of Mucoromycotina.</title>
        <authorList>
            <person name="Muszewska A."/>
            <person name="Okrasinska A."/>
            <person name="Steczkiewicz K."/>
            <person name="Drgas O."/>
            <person name="Orlowska M."/>
            <person name="Perlinska-Lenart U."/>
            <person name="Aleksandrzak-Piekarczyk T."/>
            <person name="Szatraj K."/>
            <person name="Zielenkiewicz U."/>
            <person name="Pilsyk S."/>
            <person name="Malc E."/>
            <person name="Mieczkowski P."/>
            <person name="Kruszewska J.S."/>
            <person name="Biernat P."/>
            <person name="Pawlowska J."/>
        </authorList>
    </citation>
    <scope>NUCLEOTIDE SEQUENCE</scope>
    <source>
        <strain evidence="1">WA0000051536</strain>
    </source>
</reference>
<dbReference type="AlphaFoldDB" id="A0A8H7U705"/>
<dbReference type="Proteomes" id="UP000612746">
    <property type="component" value="Unassembled WGS sequence"/>
</dbReference>
<comment type="caution">
    <text evidence="1">The sequence shown here is derived from an EMBL/GenBank/DDBJ whole genome shotgun (WGS) entry which is preliminary data.</text>
</comment>